<dbReference type="Proteomes" id="UP000187209">
    <property type="component" value="Unassembled WGS sequence"/>
</dbReference>
<evidence type="ECO:0000256" key="1">
    <source>
        <dbReference type="ARBA" id="ARBA00022737"/>
    </source>
</evidence>
<dbReference type="PANTHER" id="PTHR24171:SF9">
    <property type="entry name" value="ANKYRIN REPEAT DOMAIN-CONTAINING PROTEIN 39"/>
    <property type="match status" value="1"/>
</dbReference>
<dbReference type="Pfam" id="PF13637">
    <property type="entry name" value="Ank_4"/>
    <property type="match status" value="1"/>
</dbReference>
<dbReference type="InterPro" id="IPR036770">
    <property type="entry name" value="Ankyrin_rpt-contain_sf"/>
</dbReference>
<protein>
    <submittedName>
        <fullName evidence="4">Uncharacterized protein</fullName>
    </submittedName>
</protein>
<proteinExistence type="predicted"/>
<keyword evidence="2 3" id="KW-0040">ANK repeat</keyword>
<keyword evidence="5" id="KW-1185">Reference proteome</keyword>
<comment type="caution">
    <text evidence="4">The sequence shown here is derived from an EMBL/GenBank/DDBJ whole genome shotgun (WGS) entry which is preliminary data.</text>
</comment>
<accession>A0A1R2B9B5</accession>
<dbReference type="PROSITE" id="PS50088">
    <property type="entry name" value="ANK_REPEAT"/>
    <property type="match status" value="1"/>
</dbReference>
<evidence type="ECO:0000313" key="5">
    <source>
        <dbReference type="Proteomes" id="UP000187209"/>
    </source>
</evidence>
<dbReference type="PANTHER" id="PTHR24171">
    <property type="entry name" value="ANKYRIN REPEAT DOMAIN-CONTAINING PROTEIN 39-RELATED"/>
    <property type="match status" value="1"/>
</dbReference>
<evidence type="ECO:0000256" key="3">
    <source>
        <dbReference type="PROSITE-ProRule" id="PRU00023"/>
    </source>
</evidence>
<name>A0A1R2B9B5_9CILI</name>
<dbReference type="AlphaFoldDB" id="A0A1R2B9B5"/>
<organism evidence="4 5">
    <name type="scientific">Stentor coeruleus</name>
    <dbReference type="NCBI Taxonomy" id="5963"/>
    <lineage>
        <taxon>Eukaryota</taxon>
        <taxon>Sar</taxon>
        <taxon>Alveolata</taxon>
        <taxon>Ciliophora</taxon>
        <taxon>Postciliodesmatophora</taxon>
        <taxon>Heterotrichea</taxon>
        <taxon>Heterotrichida</taxon>
        <taxon>Stentoridae</taxon>
        <taxon>Stentor</taxon>
    </lineage>
</organism>
<dbReference type="EMBL" id="MPUH01000828">
    <property type="protein sequence ID" value="OMJ73356.1"/>
    <property type="molecule type" value="Genomic_DNA"/>
</dbReference>
<gene>
    <name evidence="4" type="ORF">SteCoe_27983</name>
</gene>
<dbReference type="InterPro" id="IPR002110">
    <property type="entry name" value="Ankyrin_rpt"/>
</dbReference>
<dbReference type="SUPFAM" id="SSF48403">
    <property type="entry name" value="Ankyrin repeat"/>
    <property type="match status" value="1"/>
</dbReference>
<sequence>MKTSDKLVLDPSIATKSQKKVGFIDSYYTIALKKNRNFELFTPKLYDLTLKKLDEEKKSIEKNISQNTSQNIASLTSEDFIGKINKALLCAEIEKNDLKSISIKKPFNHSKAREFFKAVKDGNFSEVKYIVENYPDINKVVDVTQQTGLHWACKRGDLKMAQFFLQNGFDWKATDIVDRTPYKIAEKGKYREIMIEITKYKTIHRRGAREIKSLAQLKIRSKFQRNATRNATRNIPYE</sequence>
<dbReference type="Gene3D" id="1.25.40.20">
    <property type="entry name" value="Ankyrin repeat-containing domain"/>
    <property type="match status" value="1"/>
</dbReference>
<reference evidence="4 5" key="1">
    <citation type="submission" date="2016-11" db="EMBL/GenBank/DDBJ databases">
        <title>The macronuclear genome of Stentor coeruleus: a giant cell with tiny introns.</title>
        <authorList>
            <person name="Slabodnick M."/>
            <person name="Ruby J.G."/>
            <person name="Reiff S.B."/>
            <person name="Swart E.C."/>
            <person name="Gosai S."/>
            <person name="Prabakaran S."/>
            <person name="Witkowska E."/>
            <person name="Larue G.E."/>
            <person name="Fisher S."/>
            <person name="Freeman R.M."/>
            <person name="Gunawardena J."/>
            <person name="Chu W."/>
            <person name="Stover N.A."/>
            <person name="Gregory B.D."/>
            <person name="Nowacki M."/>
            <person name="Derisi J."/>
            <person name="Roy S.W."/>
            <person name="Marshall W.F."/>
            <person name="Sood P."/>
        </authorList>
    </citation>
    <scope>NUCLEOTIDE SEQUENCE [LARGE SCALE GENOMIC DNA]</scope>
    <source>
        <strain evidence="4">WM001</strain>
    </source>
</reference>
<dbReference type="OrthoDB" id="291883at2759"/>
<keyword evidence="1" id="KW-0677">Repeat</keyword>
<evidence type="ECO:0000256" key="2">
    <source>
        <dbReference type="ARBA" id="ARBA00023043"/>
    </source>
</evidence>
<evidence type="ECO:0000313" key="4">
    <source>
        <dbReference type="EMBL" id="OMJ73356.1"/>
    </source>
</evidence>
<feature type="repeat" description="ANK" evidence="3">
    <location>
        <begin position="144"/>
        <end position="176"/>
    </location>
</feature>